<comment type="similarity">
    <text evidence="1">Belongs to the proline racemase family.</text>
</comment>
<dbReference type="Proteomes" id="UP000001962">
    <property type="component" value="Chromosome"/>
</dbReference>
<accession>Q0A6Y7</accession>
<reference evidence="3" key="1">
    <citation type="submission" date="2006-08" db="EMBL/GenBank/DDBJ databases">
        <title>Complete sequence of Alkalilimnicola ehrilichei MLHE-1.</title>
        <authorList>
            <person name="Copeland A."/>
            <person name="Lucas S."/>
            <person name="Lapidus A."/>
            <person name="Barry K."/>
            <person name="Detter J.C."/>
            <person name="Glavina del Rio T."/>
            <person name="Hammon N."/>
            <person name="Israni S."/>
            <person name="Dalin E."/>
            <person name="Tice H."/>
            <person name="Pitluck S."/>
            <person name="Sims D."/>
            <person name="Brettin T."/>
            <person name="Bruce D."/>
            <person name="Han C."/>
            <person name="Tapia R."/>
            <person name="Gilna P."/>
            <person name="Schmutz J."/>
            <person name="Larimer F."/>
            <person name="Land M."/>
            <person name="Hauser L."/>
            <person name="Kyrpides N."/>
            <person name="Mikhailova N."/>
            <person name="Oremland R.S."/>
            <person name="Hoeft S.E."/>
            <person name="Switzer-Blum J."/>
            <person name="Kulp T."/>
            <person name="King G."/>
            <person name="Tabita R."/>
            <person name="Witte B."/>
            <person name="Santini J.M."/>
            <person name="Basu P."/>
            <person name="Hollibaugh J.T."/>
            <person name="Xie G."/>
            <person name="Stolz J.F."/>
            <person name="Richardson P."/>
        </authorList>
    </citation>
    <scope>NUCLEOTIDE SEQUENCE [LARGE SCALE GENOMIC DNA]</scope>
    <source>
        <strain evidence="3">ATCC BAA-1101 / DSM 17681 / MLHE-1</strain>
    </source>
</reference>
<dbReference type="Pfam" id="PF05544">
    <property type="entry name" value="Pro_racemase"/>
    <property type="match status" value="1"/>
</dbReference>
<dbReference type="PIRSF" id="PIRSF029792">
    <property type="entry name" value="Pro_racemase"/>
    <property type="match status" value="1"/>
</dbReference>
<dbReference type="PANTHER" id="PTHR33442:SF5">
    <property type="entry name" value="BIFUNCTIONAL TRANS-3-HYDROXY-L-PROLINE DEHYDRATASE_2-EPIMERASE"/>
    <property type="match status" value="1"/>
</dbReference>
<dbReference type="SUPFAM" id="SSF54506">
    <property type="entry name" value="Diaminopimelate epimerase-like"/>
    <property type="match status" value="1"/>
</dbReference>
<dbReference type="EMBL" id="CP000453">
    <property type="protein sequence ID" value="ABI57400.1"/>
    <property type="molecule type" value="Genomic_DNA"/>
</dbReference>
<dbReference type="PANTHER" id="PTHR33442">
    <property type="entry name" value="TRANS-3-HYDROXY-L-PROLINE DEHYDRATASE"/>
    <property type="match status" value="1"/>
</dbReference>
<dbReference type="KEGG" id="aeh:Mlg_2058"/>
<evidence type="ECO:0000313" key="3">
    <source>
        <dbReference type="Proteomes" id="UP000001962"/>
    </source>
</evidence>
<dbReference type="RefSeq" id="WP_011629794.1">
    <property type="nucleotide sequence ID" value="NC_008340.1"/>
</dbReference>
<sequence>MRAKASLRQLRLVDVDVGGDVHRVVMGGVAPCPGPTVRDSMDYLESRADGLRRLLISEPFGYDSMCVDLVMPACLPEAQLGYVIMEVMGYPFYSGSNTIATAAAVLEAGLVPMEEGEQSLCLEAPAGLTRVRTRNRDGVVESVTAQGSPAFIQARDESVTVPGLGTVRYDLAWSGGYYIMVDAASLGHRVAEAEINAMILTADRIVNAVQREFRYQHPELGAVGLPRFLHFMGPVERRADGRLWAASATYGHPGVIWRCPTGTGTSARLALMAARGEITPGVPLETVSPAGNAFTGVINGFSSVGGHQAVDTAITARPYPVANMDMTIDIDAPMMRPYQLHHILITPGNALTAAGRCDQNRRSSS</sequence>
<dbReference type="Gene3D" id="3.10.310.10">
    <property type="entry name" value="Diaminopimelate Epimerase, Chain A, domain 1"/>
    <property type="match status" value="2"/>
</dbReference>
<protein>
    <submittedName>
        <fullName evidence="2">Proline racemase</fullName>
    </submittedName>
</protein>
<proteinExistence type="inferred from homology"/>
<gene>
    <name evidence="2" type="ordered locus">Mlg_2058</name>
</gene>
<evidence type="ECO:0000313" key="2">
    <source>
        <dbReference type="EMBL" id="ABI57400.1"/>
    </source>
</evidence>
<keyword evidence="3" id="KW-1185">Reference proteome</keyword>
<dbReference type="OrthoDB" id="181267at2"/>
<dbReference type="GO" id="GO:0047580">
    <property type="term" value="F:4-hydroxyproline epimerase activity"/>
    <property type="evidence" value="ECO:0007669"/>
    <property type="project" value="UniProtKB-ARBA"/>
</dbReference>
<dbReference type="SFLD" id="SFLDS00028">
    <property type="entry name" value="Proline_Racemase"/>
    <property type="match status" value="1"/>
</dbReference>
<dbReference type="HOGENOM" id="CLU_036729_2_0_6"/>
<name>Q0A6Y7_ALKEH</name>
<dbReference type="AlphaFoldDB" id="Q0A6Y7"/>
<organism evidence="2 3">
    <name type="scientific">Alkalilimnicola ehrlichii (strain ATCC BAA-1101 / DSM 17681 / MLHE-1)</name>
    <dbReference type="NCBI Taxonomy" id="187272"/>
    <lineage>
        <taxon>Bacteria</taxon>
        <taxon>Pseudomonadati</taxon>
        <taxon>Pseudomonadota</taxon>
        <taxon>Gammaproteobacteria</taxon>
        <taxon>Chromatiales</taxon>
        <taxon>Ectothiorhodospiraceae</taxon>
        <taxon>Alkalilimnicola</taxon>
    </lineage>
</organism>
<dbReference type="InterPro" id="IPR008794">
    <property type="entry name" value="Pro_racemase_fam"/>
</dbReference>
<evidence type="ECO:0000256" key="1">
    <source>
        <dbReference type="ARBA" id="ARBA00007529"/>
    </source>
</evidence>
<dbReference type="eggNOG" id="COG3938">
    <property type="taxonomic scope" value="Bacteria"/>
</dbReference>